<evidence type="ECO:0000256" key="5">
    <source>
        <dbReference type="ARBA" id="ARBA00022692"/>
    </source>
</evidence>
<dbReference type="PANTHER" id="PTHR33162">
    <property type="entry name" value="SEC-INDEPENDENT PROTEIN TRANSLOCASE PROTEIN TATA, CHLOROPLASTIC"/>
    <property type="match status" value="1"/>
</dbReference>
<dbReference type="HAMAP" id="MF_00237">
    <property type="entry name" value="TatB"/>
    <property type="match status" value="1"/>
</dbReference>
<evidence type="ECO:0000313" key="14">
    <source>
        <dbReference type="Proteomes" id="UP000515733"/>
    </source>
</evidence>
<keyword evidence="2 10" id="KW-0813">Transport</keyword>
<feature type="transmembrane region" description="Helical" evidence="12">
    <location>
        <begin position="6"/>
        <end position="22"/>
    </location>
</feature>
<protein>
    <recommendedName>
        <fullName evidence="10">Sec-independent protein translocase protein TatB</fullName>
    </recommendedName>
</protein>
<dbReference type="InterPro" id="IPR003369">
    <property type="entry name" value="TatA/B/E"/>
</dbReference>
<evidence type="ECO:0000313" key="13">
    <source>
        <dbReference type="EMBL" id="CAB1369765.1"/>
    </source>
</evidence>
<keyword evidence="5 10" id="KW-0812">Transmembrane</keyword>
<sequence length="115" mass="12724">MFDVGLTELMVIGIVALIVIGPERLPRVARTVGTLMGRAQRYFADVKSEVNRELQLEELRRMQEEMAAQVQQAGTQLQQVESDTVGQINQLEKNLQESLSSPASQGVEADPARKS</sequence>
<evidence type="ECO:0000256" key="8">
    <source>
        <dbReference type="ARBA" id="ARBA00023010"/>
    </source>
</evidence>
<dbReference type="OrthoDB" id="9816005at2"/>
<reference evidence="13 14" key="1">
    <citation type="submission" date="2020-03" db="EMBL/GenBank/DDBJ databases">
        <authorList>
            <consortium name="Genoscope - CEA"/>
            <person name="William W."/>
        </authorList>
    </citation>
    <scope>NUCLEOTIDE SEQUENCE [LARGE SCALE GENOMIC DNA]</scope>
    <source>
        <strain evidence="14">DSM 16959</strain>
    </source>
</reference>
<keyword evidence="14" id="KW-1185">Reference proteome</keyword>
<dbReference type="PANTHER" id="PTHR33162:SF1">
    <property type="entry name" value="SEC-INDEPENDENT PROTEIN TRANSLOCASE PROTEIN TATA, CHLOROPLASTIC"/>
    <property type="match status" value="1"/>
</dbReference>
<evidence type="ECO:0000256" key="6">
    <source>
        <dbReference type="ARBA" id="ARBA00022927"/>
    </source>
</evidence>
<comment type="subunit">
    <text evidence="10">The Tat system comprises two distinct complexes: a TatABC complex, containing multiple copies of TatA, TatB and TatC subunits, and a separate TatA complex, containing only TatA subunits. Substrates initially bind to the TatABC complex, which probably triggers association of the separate TatA complex to form the active translocon.</text>
</comment>
<dbReference type="PRINTS" id="PR01506">
    <property type="entry name" value="TATBPROTEIN"/>
</dbReference>
<keyword evidence="3 10" id="KW-1003">Cell membrane</keyword>
<dbReference type="NCBIfam" id="TIGR01410">
    <property type="entry name" value="tatB"/>
    <property type="match status" value="1"/>
</dbReference>
<organism evidence="13 14">
    <name type="scientific">Denitratisoma oestradiolicum</name>
    <dbReference type="NCBI Taxonomy" id="311182"/>
    <lineage>
        <taxon>Bacteria</taxon>
        <taxon>Pseudomonadati</taxon>
        <taxon>Pseudomonadota</taxon>
        <taxon>Betaproteobacteria</taxon>
        <taxon>Nitrosomonadales</taxon>
        <taxon>Sterolibacteriaceae</taxon>
        <taxon>Denitratisoma</taxon>
    </lineage>
</organism>
<evidence type="ECO:0000256" key="4">
    <source>
        <dbReference type="ARBA" id="ARBA00022519"/>
    </source>
</evidence>
<evidence type="ECO:0000256" key="9">
    <source>
        <dbReference type="ARBA" id="ARBA00023136"/>
    </source>
</evidence>
<evidence type="ECO:0000256" key="1">
    <source>
        <dbReference type="ARBA" id="ARBA00004167"/>
    </source>
</evidence>
<evidence type="ECO:0000256" key="11">
    <source>
        <dbReference type="SAM" id="MobiDB-lite"/>
    </source>
</evidence>
<keyword evidence="8 10" id="KW-0811">Translocation</keyword>
<comment type="subcellular location">
    <subcellularLocation>
        <location evidence="10">Cell membrane</location>
        <topology evidence="10">Single-pass membrane protein</topology>
    </subcellularLocation>
    <subcellularLocation>
        <location evidence="1">Membrane</location>
        <topology evidence="1">Single-pass membrane protein</topology>
    </subcellularLocation>
</comment>
<dbReference type="Pfam" id="PF02416">
    <property type="entry name" value="TatA_B_E"/>
    <property type="match status" value="1"/>
</dbReference>
<dbReference type="EMBL" id="LR778301">
    <property type="protein sequence ID" value="CAB1369765.1"/>
    <property type="molecule type" value="Genomic_DNA"/>
</dbReference>
<evidence type="ECO:0000256" key="3">
    <source>
        <dbReference type="ARBA" id="ARBA00022475"/>
    </source>
</evidence>
<evidence type="ECO:0000256" key="12">
    <source>
        <dbReference type="SAM" id="Phobius"/>
    </source>
</evidence>
<dbReference type="GO" id="GO:0033281">
    <property type="term" value="C:TAT protein transport complex"/>
    <property type="evidence" value="ECO:0007669"/>
    <property type="project" value="UniProtKB-UniRule"/>
</dbReference>
<comment type="similarity">
    <text evidence="10">Belongs to the TatB family.</text>
</comment>
<evidence type="ECO:0000256" key="7">
    <source>
        <dbReference type="ARBA" id="ARBA00022989"/>
    </source>
</evidence>
<keyword evidence="6 10" id="KW-0653">Protein transport</keyword>
<evidence type="ECO:0000256" key="2">
    <source>
        <dbReference type="ARBA" id="ARBA00022448"/>
    </source>
</evidence>
<keyword evidence="7 10" id="KW-1133">Transmembrane helix</keyword>
<comment type="function">
    <text evidence="10">Part of the twin-arginine translocation (Tat) system that transports large folded proteins containing a characteristic twin-arginine motif in their signal peptide across membranes. Together with TatC, TatB is part of a receptor directly interacting with Tat signal peptides. TatB may form an oligomeric binding site that transiently accommodates folded Tat precursor proteins before their translocation.</text>
</comment>
<dbReference type="RefSeq" id="WP_145771126.1">
    <property type="nucleotide sequence ID" value="NZ_LR778301.1"/>
</dbReference>
<gene>
    <name evidence="10" type="primary">tatB</name>
    <name evidence="13" type="ORF">DENOEST_2600</name>
</gene>
<feature type="compositionally biased region" description="Polar residues" evidence="11">
    <location>
        <begin position="91"/>
        <end position="104"/>
    </location>
</feature>
<feature type="region of interest" description="Disordered" evidence="11">
    <location>
        <begin position="91"/>
        <end position="115"/>
    </location>
</feature>
<dbReference type="KEGG" id="doe:DENOEST_2600"/>
<proteinExistence type="inferred from homology"/>
<name>A0A6S6XUW0_9PROT</name>
<evidence type="ECO:0000256" key="10">
    <source>
        <dbReference type="HAMAP-Rule" id="MF_00237"/>
    </source>
</evidence>
<accession>A0A6S6XUW0</accession>
<dbReference type="AlphaFoldDB" id="A0A6S6XUW0"/>
<dbReference type="GO" id="GO:0043953">
    <property type="term" value="P:protein transport by the Tat complex"/>
    <property type="evidence" value="ECO:0007669"/>
    <property type="project" value="UniProtKB-UniRule"/>
</dbReference>
<dbReference type="Gene3D" id="1.20.5.3310">
    <property type="match status" value="1"/>
</dbReference>
<keyword evidence="9 10" id="KW-0472">Membrane</keyword>
<dbReference type="InterPro" id="IPR018448">
    <property type="entry name" value="TatB"/>
</dbReference>
<dbReference type="Proteomes" id="UP000515733">
    <property type="component" value="Chromosome"/>
</dbReference>
<dbReference type="GO" id="GO:0008320">
    <property type="term" value="F:protein transmembrane transporter activity"/>
    <property type="evidence" value="ECO:0007669"/>
    <property type="project" value="UniProtKB-UniRule"/>
</dbReference>
<keyword evidence="4" id="KW-0997">Cell inner membrane</keyword>